<sequence>MNYQLDKRLSLLEKKLGVSDVKEVTYVILGDDKSYAVANGNKMSIEQFRAEQPNFNPTQVNVSIG</sequence>
<dbReference type="EMBL" id="CP102451">
    <property type="protein sequence ID" value="UUV99574.1"/>
    <property type="molecule type" value="Genomic_DNA"/>
</dbReference>
<organism evidence="1 2">
    <name type="scientific">Vagococcus luciliae</name>
    <dbReference type="NCBI Taxonomy" id="2920380"/>
    <lineage>
        <taxon>Bacteria</taxon>
        <taxon>Bacillati</taxon>
        <taxon>Bacillota</taxon>
        <taxon>Bacilli</taxon>
        <taxon>Lactobacillales</taxon>
        <taxon>Enterococcaceae</taxon>
        <taxon>Vagococcus</taxon>
    </lineage>
</organism>
<proteinExistence type="predicted"/>
<dbReference type="RefSeq" id="WP_117972216.1">
    <property type="nucleotide sequence ID" value="NZ_CP102451.1"/>
</dbReference>
<accession>A0ABY5P0X4</accession>
<reference evidence="1" key="1">
    <citation type="submission" date="2022-08" db="EMBL/GenBank/DDBJ databases">
        <title>Genome sequence of Vagococcus luciliae DSM 112651.</title>
        <authorList>
            <person name="Juan G."/>
            <person name="Anja P."/>
            <person name="Rolf D."/>
            <person name="Kampfer P."/>
            <person name="Vilcinskas A."/>
        </authorList>
    </citation>
    <scope>NUCLEOTIDE SEQUENCE</scope>
    <source>
        <strain evidence="1">G314FT</strain>
    </source>
</reference>
<gene>
    <name evidence="1" type="ORF">G314FT_17350</name>
</gene>
<name>A0ABY5P0X4_9ENTE</name>
<dbReference type="Proteomes" id="UP001058273">
    <property type="component" value="Chromosome"/>
</dbReference>
<reference evidence="1" key="2">
    <citation type="submission" date="2022-08" db="EMBL/GenBank/DDBJ databases">
        <authorList>
            <person name="Poehlein A."/>
            <person name="Guzman J."/>
            <person name="Daniel R."/>
            <person name="Vilcinskas A."/>
        </authorList>
    </citation>
    <scope>NUCLEOTIDE SEQUENCE</scope>
    <source>
        <strain evidence="1">G314FT</strain>
    </source>
</reference>
<evidence type="ECO:0000313" key="1">
    <source>
        <dbReference type="EMBL" id="UUV99574.1"/>
    </source>
</evidence>
<protein>
    <submittedName>
        <fullName evidence="1">Uncharacterized protein</fullName>
    </submittedName>
</protein>
<keyword evidence="2" id="KW-1185">Reference proteome</keyword>
<evidence type="ECO:0000313" key="2">
    <source>
        <dbReference type="Proteomes" id="UP001058273"/>
    </source>
</evidence>